<dbReference type="CDD" id="cd06445">
    <property type="entry name" value="ATase"/>
    <property type="match status" value="1"/>
</dbReference>
<reference evidence="9" key="1">
    <citation type="submission" date="2018-05" db="EMBL/GenBank/DDBJ databases">
        <authorList>
            <person name="Lanie J.A."/>
            <person name="Ng W.-L."/>
            <person name="Kazmierczak K.M."/>
            <person name="Andrzejewski T.M."/>
            <person name="Davidsen T.M."/>
            <person name="Wayne K.J."/>
            <person name="Tettelin H."/>
            <person name="Glass J.I."/>
            <person name="Rusch D."/>
            <person name="Podicherti R."/>
            <person name="Tsui H.-C.T."/>
            <person name="Winkler M.E."/>
        </authorList>
    </citation>
    <scope>NUCLEOTIDE SEQUENCE</scope>
</reference>
<evidence type="ECO:0000256" key="3">
    <source>
        <dbReference type="ARBA" id="ARBA00022679"/>
    </source>
</evidence>
<gene>
    <name evidence="9" type="ORF">METZ01_LOCUS388352</name>
</gene>
<evidence type="ECO:0000256" key="1">
    <source>
        <dbReference type="ARBA" id="ARBA00001286"/>
    </source>
</evidence>
<dbReference type="NCBIfam" id="TIGR00589">
    <property type="entry name" value="ogt"/>
    <property type="match status" value="1"/>
</dbReference>
<dbReference type="Pfam" id="PF01035">
    <property type="entry name" value="DNA_binding_1"/>
    <property type="match status" value="1"/>
</dbReference>
<keyword evidence="4" id="KW-0227">DNA damage</keyword>
<dbReference type="GO" id="GO:0032259">
    <property type="term" value="P:methylation"/>
    <property type="evidence" value="ECO:0007669"/>
    <property type="project" value="UniProtKB-KW"/>
</dbReference>
<comment type="catalytic activity">
    <reaction evidence="1">
        <text>a 4-O-methyl-thymidine in DNA + L-cysteinyl-[protein] = a thymidine in DNA + S-methyl-L-cysteinyl-[protein]</text>
        <dbReference type="Rhea" id="RHEA:53428"/>
        <dbReference type="Rhea" id="RHEA-COMP:10131"/>
        <dbReference type="Rhea" id="RHEA-COMP:10132"/>
        <dbReference type="Rhea" id="RHEA-COMP:13555"/>
        <dbReference type="Rhea" id="RHEA-COMP:13556"/>
        <dbReference type="ChEBI" id="CHEBI:29950"/>
        <dbReference type="ChEBI" id="CHEBI:82612"/>
        <dbReference type="ChEBI" id="CHEBI:137386"/>
        <dbReference type="ChEBI" id="CHEBI:137387"/>
        <dbReference type="EC" id="2.1.1.63"/>
    </reaction>
</comment>
<keyword evidence="3" id="KW-0808">Transferase</keyword>
<evidence type="ECO:0000256" key="4">
    <source>
        <dbReference type="ARBA" id="ARBA00022763"/>
    </source>
</evidence>
<dbReference type="PANTHER" id="PTHR10815:SF13">
    <property type="entry name" value="METHYLATED-DNA--PROTEIN-CYSTEINE METHYLTRANSFERASE"/>
    <property type="match status" value="1"/>
</dbReference>
<keyword evidence="2" id="KW-0489">Methyltransferase</keyword>
<dbReference type="InterPro" id="IPR036631">
    <property type="entry name" value="MGMT_N_sf"/>
</dbReference>
<dbReference type="InterPro" id="IPR008332">
    <property type="entry name" value="MethylG_MeTrfase_N"/>
</dbReference>
<evidence type="ECO:0000256" key="6">
    <source>
        <dbReference type="ARBA" id="ARBA00049348"/>
    </source>
</evidence>
<accession>A0A382UP80</accession>
<dbReference type="InterPro" id="IPR036217">
    <property type="entry name" value="MethylDNA_cys_MeTrfase_DNAb"/>
</dbReference>
<keyword evidence="5" id="KW-0234">DNA repair</keyword>
<dbReference type="PROSITE" id="PS00374">
    <property type="entry name" value="MGMT"/>
    <property type="match status" value="1"/>
</dbReference>
<feature type="domain" description="Methylguanine DNA methyltransferase ribonuclease-like" evidence="8">
    <location>
        <begin position="2"/>
        <end position="61"/>
    </location>
</feature>
<dbReference type="PANTHER" id="PTHR10815">
    <property type="entry name" value="METHYLATED-DNA--PROTEIN-CYSTEINE METHYLTRANSFERASE"/>
    <property type="match status" value="1"/>
</dbReference>
<dbReference type="GO" id="GO:0006281">
    <property type="term" value="P:DNA repair"/>
    <property type="evidence" value="ECO:0007669"/>
    <property type="project" value="UniProtKB-KW"/>
</dbReference>
<name>A0A382UP80_9ZZZZ</name>
<sequence length="147" mass="16601">MKDTIVQTPIGNLEIKTRKGKLTGLSWTKKAKTELKTESKKINRQLIQYFKGDRKKIEFPITTNGTPFQKKVWKAISSIKYGKTTTYGDIAKKISSSPRAFGKAAKRNPLLILIPCHRVVAKNSLGGFLGKCGVRKKERLLRIEKIN</sequence>
<dbReference type="InterPro" id="IPR014048">
    <property type="entry name" value="MethylDNA_cys_MeTrfase_DNA-bd"/>
</dbReference>
<dbReference type="Pfam" id="PF02870">
    <property type="entry name" value="Methyltransf_1N"/>
    <property type="match status" value="1"/>
</dbReference>
<comment type="catalytic activity">
    <reaction evidence="6">
        <text>a 6-O-methyl-2'-deoxyguanosine in DNA + L-cysteinyl-[protein] = S-methyl-L-cysteinyl-[protein] + a 2'-deoxyguanosine in DNA</text>
        <dbReference type="Rhea" id="RHEA:24000"/>
        <dbReference type="Rhea" id="RHEA-COMP:10131"/>
        <dbReference type="Rhea" id="RHEA-COMP:10132"/>
        <dbReference type="Rhea" id="RHEA-COMP:11367"/>
        <dbReference type="Rhea" id="RHEA-COMP:11368"/>
        <dbReference type="ChEBI" id="CHEBI:29950"/>
        <dbReference type="ChEBI" id="CHEBI:82612"/>
        <dbReference type="ChEBI" id="CHEBI:85445"/>
        <dbReference type="ChEBI" id="CHEBI:85448"/>
        <dbReference type="EC" id="2.1.1.63"/>
    </reaction>
</comment>
<dbReference type="Gene3D" id="3.30.160.70">
    <property type="entry name" value="Methylated DNA-protein cysteine methyltransferase domain"/>
    <property type="match status" value="1"/>
</dbReference>
<dbReference type="AlphaFoldDB" id="A0A382UP80"/>
<evidence type="ECO:0000259" key="8">
    <source>
        <dbReference type="Pfam" id="PF02870"/>
    </source>
</evidence>
<dbReference type="InterPro" id="IPR036388">
    <property type="entry name" value="WH-like_DNA-bd_sf"/>
</dbReference>
<dbReference type="Gene3D" id="1.10.10.10">
    <property type="entry name" value="Winged helix-like DNA-binding domain superfamily/Winged helix DNA-binding domain"/>
    <property type="match status" value="1"/>
</dbReference>
<protein>
    <submittedName>
        <fullName evidence="9">Uncharacterized protein</fullName>
    </submittedName>
</protein>
<organism evidence="9">
    <name type="scientific">marine metagenome</name>
    <dbReference type="NCBI Taxonomy" id="408172"/>
    <lineage>
        <taxon>unclassified sequences</taxon>
        <taxon>metagenomes</taxon>
        <taxon>ecological metagenomes</taxon>
    </lineage>
</organism>
<evidence type="ECO:0000256" key="2">
    <source>
        <dbReference type="ARBA" id="ARBA00022603"/>
    </source>
</evidence>
<evidence type="ECO:0000256" key="5">
    <source>
        <dbReference type="ARBA" id="ARBA00023204"/>
    </source>
</evidence>
<evidence type="ECO:0000259" key="7">
    <source>
        <dbReference type="Pfam" id="PF01035"/>
    </source>
</evidence>
<dbReference type="SUPFAM" id="SSF46767">
    <property type="entry name" value="Methylated DNA-protein cysteine methyltransferase, C-terminal domain"/>
    <property type="match status" value="1"/>
</dbReference>
<dbReference type="EMBL" id="UINC01145398">
    <property type="protein sequence ID" value="SVD35498.1"/>
    <property type="molecule type" value="Genomic_DNA"/>
</dbReference>
<feature type="non-terminal residue" evidence="9">
    <location>
        <position position="147"/>
    </location>
</feature>
<dbReference type="SUPFAM" id="SSF53155">
    <property type="entry name" value="Methylated DNA-protein cysteine methyltransferase domain"/>
    <property type="match status" value="1"/>
</dbReference>
<proteinExistence type="predicted"/>
<dbReference type="InterPro" id="IPR001497">
    <property type="entry name" value="MethylDNA_cys_MeTrfase_AS"/>
</dbReference>
<feature type="domain" description="Methylated-DNA-[protein]-cysteine S-methyltransferase DNA binding" evidence="7">
    <location>
        <begin position="67"/>
        <end position="145"/>
    </location>
</feature>
<dbReference type="GO" id="GO:0003908">
    <property type="term" value="F:methylated-DNA-[protein]-cysteine S-methyltransferase activity"/>
    <property type="evidence" value="ECO:0007669"/>
    <property type="project" value="UniProtKB-EC"/>
</dbReference>
<evidence type="ECO:0000313" key="9">
    <source>
        <dbReference type="EMBL" id="SVD35498.1"/>
    </source>
</evidence>